<evidence type="ECO:0000313" key="3">
    <source>
        <dbReference type="Proteomes" id="UP001152797"/>
    </source>
</evidence>
<dbReference type="AlphaFoldDB" id="A0A9P1DQG6"/>
<reference evidence="1" key="1">
    <citation type="submission" date="2022-10" db="EMBL/GenBank/DDBJ databases">
        <authorList>
            <person name="Chen Y."/>
            <person name="Dougan E. K."/>
            <person name="Chan C."/>
            <person name="Rhodes N."/>
            <person name="Thang M."/>
        </authorList>
    </citation>
    <scope>NUCLEOTIDE SEQUENCE</scope>
</reference>
<name>A0A9P1DQG6_9DINO</name>
<gene>
    <name evidence="1" type="ORF">C1SCF055_LOCUS37939</name>
</gene>
<organism evidence="1">
    <name type="scientific">Cladocopium goreaui</name>
    <dbReference type="NCBI Taxonomy" id="2562237"/>
    <lineage>
        <taxon>Eukaryota</taxon>
        <taxon>Sar</taxon>
        <taxon>Alveolata</taxon>
        <taxon>Dinophyceae</taxon>
        <taxon>Suessiales</taxon>
        <taxon>Symbiodiniaceae</taxon>
        <taxon>Cladocopium</taxon>
    </lineage>
</organism>
<sequence length="772" mass="88378">MATANVNALYKGLDGHAGKLHYLQSQMREYKLNCIAIQEARTDHGLSCNGNILRFCTGHRDGQYGIELWFDLETPFAVDHRGKEYRFAASHFQVVHYDPQRLLVRCDADLLSFWVLACHAPHSGHPGAVRDAWWATTTHILEEYHDSDALFVLADANAEPGAFDGRTVLKKGFPSSANTQAFREILDMYELVLPATSDIHYGSNNTWTHCSGRTQHCIDHIAVPRTWLGRCTHSQVLDEYDLATMHDDHKPVALQMQWHECHAASSTQGRQRQGYKAARYQHHPEMRNQILGISELCWHNDVEQQTAYITKHLHDILGSTSTPGSLCKKFYITEKAWQIRTDKIQYKKKIKETQRMLNRELLQCCFGAWTQHSQPRSEHVDLIEAFQYGISLRCTLLGLVARLRSAGLQLRQELIVNKKQALAACLAQLPPEASANDFLKQLKPFIGPTNPKKAKTKTMPVLNNEHGVRCQLPCEAQGIWIDFFQNMEAGQRMSHSALRRTWISELQEFQQAALDVEFSELPSLLDLEKALRRFASANDDSKSLIFIVEHFMHSIIFNRELQTVSPSPMKLKAHLHYSVKCRTVLQSRNIHFPIIPGSGSADDALRTSRHDRLLPPLVCMGPQQQATRRRQKPDIDGQLYDFLVDATADATDTDQYYLTVKNFVGDCTISWTRLRRTLDFFAETLMPEDAQVLHFAPECAIRVLRRLATVEEWPFLRCDISAQVEKYDIKELEKRCNNFCWDPSEQTDVPVHKPVGRFRIHQRRLAAAESSF</sequence>
<evidence type="ECO:0000313" key="1">
    <source>
        <dbReference type="EMBL" id="CAI4012918.1"/>
    </source>
</evidence>
<dbReference type="OrthoDB" id="491633at2759"/>
<comment type="caution">
    <text evidence="1">The sequence shown here is derived from an EMBL/GenBank/DDBJ whole genome shotgun (WGS) entry which is preliminary data.</text>
</comment>
<reference evidence="2 3" key="2">
    <citation type="submission" date="2024-05" db="EMBL/GenBank/DDBJ databases">
        <authorList>
            <person name="Chen Y."/>
            <person name="Shah S."/>
            <person name="Dougan E. K."/>
            <person name="Thang M."/>
            <person name="Chan C."/>
        </authorList>
    </citation>
    <scope>NUCLEOTIDE SEQUENCE [LARGE SCALE GENOMIC DNA]</scope>
</reference>
<protein>
    <submittedName>
        <fullName evidence="2">RNase H type-1 domain-containing protein</fullName>
    </submittedName>
</protein>
<dbReference type="InterPro" id="IPR036691">
    <property type="entry name" value="Endo/exonu/phosph_ase_sf"/>
</dbReference>
<dbReference type="Proteomes" id="UP001152797">
    <property type="component" value="Unassembled WGS sequence"/>
</dbReference>
<feature type="non-terminal residue" evidence="1">
    <location>
        <position position="772"/>
    </location>
</feature>
<accession>A0A9P1DQG6</accession>
<dbReference type="EMBL" id="CAMXCT030005646">
    <property type="protein sequence ID" value="CAL4800230.1"/>
    <property type="molecule type" value="Genomic_DNA"/>
</dbReference>
<keyword evidence="3" id="KW-1185">Reference proteome</keyword>
<dbReference type="SUPFAM" id="SSF56219">
    <property type="entry name" value="DNase I-like"/>
    <property type="match status" value="1"/>
</dbReference>
<dbReference type="EMBL" id="CAMXCT010005646">
    <property type="protein sequence ID" value="CAI4012918.1"/>
    <property type="molecule type" value="Genomic_DNA"/>
</dbReference>
<proteinExistence type="predicted"/>
<evidence type="ECO:0000313" key="2">
    <source>
        <dbReference type="EMBL" id="CAL4800230.1"/>
    </source>
</evidence>
<dbReference type="EMBL" id="CAMXCT020005646">
    <property type="protein sequence ID" value="CAL1166293.1"/>
    <property type="molecule type" value="Genomic_DNA"/>
</dbReference>
<dbReference type="Gene3D" id="3.60.10.10">
    <property type="entry name" value="Endonuclease/exonuclease/phosphatase"/>
    <property type="match status" value="1"/>
</dbReference>